<comment type="caution">
    <text evidence="2">The sequence shown here is derived from an EMBL/GenBank/DDBJ whole genome shotgun (WGS) entry which is preliminary data.</text>
</comment>
<name>A0AAD5YU91_9AGAR</name>
<evidence type="ECO:0000313" key="2">
    <source>
        <dbReference type="EMBL" id="KAJ3565104.1"/>
    </source>
</evidence>
<keyword evidence="3" id="KW-1185">Reference proteome</keyword>
<evidence type="ECO:0000256" key="1">
    <source>
        <dbReference type="SAM" id="MobiDB-lite"/>
    </source>
</evidence>
<dbReference type="EMBL" id="JANIEX010000600">
    <property type="protein sequence ID" value="KAJ3565104.1"/>
    <property type="molecule type" value="Genomic_DNA"/>
</dbReference>
<organism evidence="2 3">
    <name type="scientific">Leucocoprinus birnbaumii</name>
    <dbReference type="NCBI Taxonomy" id="56174"/>
    <lineage>
        <taxon>Eukaryota</taxon>
        <taxon>Fungi</taxon>
        <taxon>Dikarya</taxon>
        <taxon>Basidiomycota</taxon>
        <taxon>Agaricomycotina</taxon>
        <taxon>Agaricomycetes</taxon>
        <taxon>Agaricomycetidae</taxon>
        <taxon>Agaricales</taxon>
        <taxon>Agaricineae</taxon>
        <taxon>Agaricaceae</taxon>
        <taxon>Leucocoprinus</taxon>
    </lineage>
</organism>
<evidence type="ECO:0000313" key="3">
    <source>
        <dbReference type="Proteomes" id="UP001213000"/>
    </source>
</evidence>
<proteinExistence type="predicted"/>
<accession>A0AAD5YU91</accession>
<protein>
    <submittedName>
        <fullName evidence="2">Uncharacterized protein</fullName>
    </submittedName>
</protein>
<feature type="compositionally biased region" description="Basic and acidic residues" evidence="1">
    <location>
        <begin position="588"/>
        <end position="606"/>
    </location>
</feature>
<feature type="compositionally biased region" description="Polar residues" evidence="1">
    <location>
        <begin position="624"/>
        <end position="640"/>
    </location>
</feature>
<gene>
    <name evidence="2" type="ORF">NP233_g7853</name>
</gene>
<reference evidence="2" key="1">
    <citation type="submission" date="2022-07" db="EMBL/GenBank/DDBJ databases">
        <title>Genome Sequence of Leucocoprinus birnbaumii.</title>
        <authorList>
            <person name="Buettner E."/>
        </authorList>
    </citation>
    <scope>NUCLEOTIDE SEQUENCE</scope>
    <source>
        <strain evidence="2">VT141</strain>
    </source>
</reference>
<sequence>MPETLVVDHLRKDAVTHYAAILKSEDAPLGKFRVHSECCARQDGDRQTFTLHKSSNIDGKALKVRGKRVNLPMSRKNFVPSSICQGCNQSGPQGDMFFKKQSTIENPILALHSDLKDKTPAEIVNGLGIEGTLQIVTRGKEFMIVIGLFAIRICFSQQGHCLWMPTPMYEAITASPVVQRGEKSWGYPVPPNYWDGAPGTTGIISIQAAFECPKWTLIFCDHNVFITFHVMALRSPPSESELRPDSMLWPLLWSHSHGPSAYLEPNDFKDSLDEWQRTIIIVEDRHPIWYAVKSNQQVFNGYGAQETTDMLTQAHVHPLMPVLLVCRNERVWEKFRSTVISYQLDRIDHVRREKSRLVKCSGVRPLRWKQSAHEDFCSLVEVYRCHRRRVTRSFLEEIRRLNLHDPAMIIGDEGHGVYPPEGAHSAYDQFEEPTEITDEISRGVTTFVNVYAIEFKLNANSNKKYTTYTPFVAQWNQDWPCVVTNFHHMSPDDDFRHEYNKPTLGPYSFNVYILAMWNPSKVSEMPTSKRLAEYPQHGDVPSYGALKRPSAQDVAKLVKPSKRALWQLYEATFSLSLEMPKSSARAPAKRDRSKKGADGLNKDERYRSKKQKANSSAGVLKKSPGSNEHPSTRSTPNFTEAQPIRQSRDETADMVDNMRPSSDQLAANNILQILRATSHPYALCESIDCEEFTELRRFAAIESQVISWCSAWGGMTNWMAHLELTYAEARRSKSKDRWYEAVWKHADNGRQLQARLFAMYGALPKEDFRVKELFRREVELVHILAKGITQIEILVPLIPHSHSLVEEELLSPLPPSSPPAMTPQHSEDSLADYS</sequence>
<feature type="region of interest" description="Disordered" evidence="1">
    <location>
        <begin position="579"/>
        <end position="651"/>
    </location>
</feature>
<dbReference type="Proteomes" id="UP001213000">
    <property type="component" value="Unassembled WGS sequence"/>
</dbReference>
<feature type="region of interest" description="Disordered" evidence="1">
    <location>
        <begin position="810"/>
        <end position="834"/>
    </location>
</feature>
<feature type="compositionally biased region" description="Pro residues" evidence="1">
    <location>
        <begin position="812"/>
        <end position="821"/>
    </location>
</feature>
<dbReference type="AlphaFoldDB" id="A0AAD5YU91"/>